<evidence type="ECO:0000259" key="8">
    <source>
        <dbReference type="Pfam" id="PF04824"/>
    </source>
</evidence>
<evidence type="ECO:0000313" key="11">
    <source>
        <dbReference type="Proteomes" id="UP000619137"/>
    </source>
</evidence>
<reference evidence="10" key="1">
    <citation type="submission" date="2019-10" db="EMBL/GenBank/DDBJ databases">
        <title>Bird 10,000 Genomes (B10K) Project - Family phase.</title>
        <authorList>
            <person name="Zhang G."/>
        </authorList>
    </citation>
    <scope>NUCLEOTIDE SEQUENCE</scope>
    <source>
        <strain evidence="10">B10K-DU-002-49</strain>
        <tissue evidence="10">Muscle</tissue>
    </source>
</reference>
<evidence type="ECO:0000256" key="3">
    <source>
        <dbReference type="ARBA" id="ARBA00009870"/>
    </source>
</evidence>
<dbReference type="GO" id="GO:0030893">
    <property type="term" value="C:meiotic cohesin complex"/>
    <property type="evidence" value="ECO:0007669"/>
    <property type="project" value="TreeGrafter"/>
</dbReference>
<dbReference type="Proteomes" id="UP000619137">
    <property type="component" value="Unassembled WGS sequence"/>
</dbReference>
<dbReference type="AlphaFoldDB" id="A0A851A7V3"/>
<keyword evidence="6" id="KW-0539">Nucleus</keyword>
<feature type="non-terminal residue" evidence="10">
    <location>
        <position position="1"/>
    </location>
</feature>
<keyword evidence="4" id="KW-0158">Chromosome</keyword>
<evidence type="ECO:0000256" key="1">
    <source>
        <dbReference type="ARBA" id="ARBA00004123"/>
    </source>
</evidence>
<comment type="subcellular location">
    <subcellularLocation>
        <location evidence="2">Chromosome</location>
    </subcellularLocation>
    <subcellularLocation>
        <location evidence="1">Nucleus</location>
    </subcellularLocation>
</comment>
<dbReference type="Gene3D" id="1.10.10.580">
    <property type="entry name" value="Structural maintenance of chromosome 1. Chain E"/>
    <property type="match status" value="1"/>
</dbReference>
<evidence type="ECO:0000256" key="7">
    <source>
        <dbReference type="SAM" id="MobiDB-lite"/>
    </source>
</evidence>
<proteinExistence type="inferred from homology"/>
<dbReference type="InterPro" id="IPR006909">
    <property type="entry name" value="Rad21/Rec8_C_eu"/>
</dbReference>
<dbReference type="InterPro" id="IPR006910">
    <property type="entry name" value="Rad21_Rec8_N"/>
</dbReference>
<feature type="domain" description="Rad21/Rec8-like protein N-terminal" evidence="9">
    <location>
        <begin position="1"/>
        <end position="100"/>
    </location>
</feature>
<dbReference type="Pfam" id="PF04825">
    <property type="entry name" value="Rad21_Rec8_N"/>
    <property type="match status" value="1"/>
</dbReference>
<dbReference type="InterPro" id="IPR023093">
    <property type="entry name" value="ScpA-like_C"/>
</dbReference>
<comment type="similarity">
    <text evidence="3">Belongs to the rad21 family.</text>
</comment>
<dbReference type="PANTHER" id="PTHR12585">
    <property type="entry name" value="SCC1 / RAD21 FAMILY MEMBER"/>
    <property type="match status" value="1"/>
</dbReference>
<accession>A0A851A7V3</accession>
<keyword evidence="11" id="KW-1185">Reference proteome</keyword>
<evidence type="ECO:0000256" key="6">
    <source>
        <dbReference type="ARBA" id="ARBA00023242"/>
    </source>
</evidence>
<feature type="compositionally biased region" description="Basic and acidic residues" evidence="7">
    <location>
        <begin position="390"/>
        <end position="405"/>
    </location>
</feature>
<organism evidence="10 11">
    <name type="scientific">Sula dactylatra</name>
    <name type="common">Masked booby</name>
    <dbReference type="NCBI Taxonomy" id="56068"/>
    <lineage>
        <taxon>Eukaryota</taxon>
        <taxon>Metazoa</taxon>
        <taxon>Chordata</taxon>
        <taxon>Craniata</taxon>
        <taxon>Vertebrata</taxon>
        <taxon>Euteleostomi</taxon>
        <taxon>Archelosauria</taxon>
        <taxon>Archosauria</taxon>
        <taxon>Dinosauria</taxon>
        <taxon>Saurischia</taxon>
        <taxon>Theropoda</taxon>
        <taxon>Coelurosauria</taxon>
        <taxon>Aves</taxon>
        <taxon>Neognathae</taxon>
        <taxon>Neoaves</taxon>
        <taxon>Aequornithes</taxon>
        <taxon>Suliformes</taxon>
        <taxon>Sulidae</taxon>
        <taxon>Sula</taxon>
    </lineage>
</organism>
<dbReference type="GO" id="GO:0005634">
    <property type="term" value="C:nucleus"/>
    <property type="evidence" value="ECO:0007669"/>
    <property type="project" value="UniProtKB-SubCell"/>
</dbReference>
<feature type="domain" description="Rad21/Rec8-like protein C-terminal eukaryotic" evidence="8">
    <location>
        <begin position="558"/>
        <end position="608"/>
    </location>
</feature>
<dbReference type="GO" id="GO:0003682">
    <property type="term" value="F:chromatin binding"/>
    <property type="evidence" value="ECO:0007669"/>
    <property type="project" value="TreeGrafter"/>
</dbReference>
<dbReference type="SUPFAM" id="SSF46785">
    <property type="entry name" value="Winged helix' DNA-binding domain"/>
    <property type="match status" value="1"/>
</dbReference>
<name>A0A851A7V3_SULDA</name>
<evidence type="ECO:0000256" key="2">
    <source>
        <dbReference type="ARBA" id="ARBA00004286"/>
    </source>
</evidence>
<evidence type="ECO:0000256" key="4">
    <source>
        <dbReference type="ARBA" id="ARBA00022454"/>
    </source>
</evidence>
<protein>
    <submittedName>
        <fullName evidence="10">RD21L protein</fullName>
    </submittedName>
</protein>
<comment type="caution">
    <text evidence="10">The sequence shown here is derived from an EMBL/GenBank/DDBJ whole genome shotgun (WGS) entry which is preliminary data.</text>
</comment>
<evidence type="ECO:0000256" key="5">
    <source>
        <dbReference type="ARBA" id="ARBA00022829"/>
    </source>
</evidence>
<dbReference type="GO" id="GO:0007062">
    <property type="term" value="P:sister chromatid cohesion"/>
    <property type="evidence" value="ECO:0007669"/>
    <property type="project" value="InterPro"/>
</dbReference>
<dbReference type="InterPro" id="IPR036390">
    <property type="entry name" value="WH_DNA-bd_sf"/>
</dbReference>
<dbReference type="GO" id="GO:1990414">
    <property type="term" value="P:replication-born double-strand break repair via sister chromatid exchange"/>
    <property type="evidence" value="ECO:0007669"/>
    <property type="project" value="TreeGrafter"/>
</dbReference>
<dbReference type="GO" id="GO:0007059">
    <property type="term" value="P:chromosome segregation"/>
    <property type="evidence" value="ECO:0007669"/>
    <property type="project" value="UniProtKB-KW"/>
</dbReference>
<sequence length="611" mass="69746">MFYMHVLVNKRGPLAKIWLAAHWEKKLTKAHIFECNLETTIEKIISPKFTIALRTSGHLLLGVVRIYHRKAKYLLADCSEALTKMKTAFRPGLVDLPEENFEAAYQSITLPEEFHDFETPLPDLNAIDVAEHFTLNQSRAEDITLTEDYESNILLCDRNFGERNEEPDALRKQSFFDTSILMSSNSLVADHNSASVNGDKSALRENTCCFEHDSFGDEEDAADMIEILLRDEQNGLDKDILDMEEDHPLSQDLPENSTAIESNCVDTTIKKVSHPTNETILFLKEEGFVLKPVDDTAVTQRKNKRKRKLLVDVDKELSCNAIYNQLNNCTDILAPLDLAPPTKKTMVWKKSGGVDKLLSHATQPVVHAKLQMLFAKCFKSHGFKMRRNGMQKDSEMEETRKKQDTTEEPSYLQESAPSETERKIRNDSFMLTSQNNRTETDNCGETIVSSFHKFERPKCIYWFHFMLVSHLKQGGMAFSESSSLANNSLGPEAEIQQAELNVHVREADNSGLFQGRTVFFLRNIRKKNGKDSEEIRWSKRTLQFLKTLQHLKRSGVCSFSLRELCWKNNRKEAAAKFYIFLVLKKQSVIELSQSAPFADITATLGPMFNAH</sequence>
<dbReference type="Pfam" id="PF04824">
    <property type="entry name" value="Rad21_Rec8"/>
    <property type="match status" value="1"/>
</dbReference>
<feature type="non-terminal residue" evidence="10">
    <location>
        <position position="611"/>
    </location>
</feature>
<evidence type="ECO:0000313" key="10">
    <source>
        <dbReference type="EMBL" id="NWI28733.1"/>
    </source>
</evidence>
<dbReference type="PANTHER" id="PTHR12585:SF19">
    <property type="entry name" value="DOUBLE-STRAND-BREAK REPAIR PROTEIN RAD21-LIKE PROTEIN 1"/>
    <property type="match status" value="1"/>
</dbReference>
<gene>
    <name evidence="10" type="primary">Rad21l1</name>
    <name evidence="10" type="ORF">SULDAC_R12348</name>
</gene>
<keyword evidence="5" id="KW-0159">Chromosome partition</keyword>
<dbReference type="InterPro" id="IPR049589">
    <property type="entry name" value="NXP1_M-like"/>
</dbReference>
<evidence type="ECO:0000259" key="9">
    <source>
        <dbReference type="Pfam" id="PF04825"/>
    </source>
</evidence>
<feature type="region of interest" description="Disordered" evidence="7">
    <location>
        <begin position="388"/>
        <end position="436"/>
    </location>
</feature>
<dbReference type="InterPro" id="IPR039781">
    <property type="entry name" value="Rad21/Rec8-like"/>
</dbReference>
<dbReference type="EMBL" id="WEKW01016517">
    <property type="protein sequence ID" value="NWI28733.1"/>
    <property type="molecule type" value="Genomic_DNA"/>
</dbReference>
<dbReference type="CDD" id="cd21792">
    <property type="entry name" value="Rad21_Rec8_M_NXP1-like"/>
    <property type="match status" value="1"/>
</dbReference>